<dbReference type="OrthoDB" id="6223232at2759"/>
<name>A0A6J8CA63_MYTCO</name>
<organism evidence="2 3">
    <name type="scientific">Mytilus coruscus</name>
    <name type="common">Sea mussel</name>
    <dbReference type="NCBI Taxonomy" id="42192"/>
    <lineage>
        <taxon>Eukaryota</taxon>
        <taxon>Metazoa</taxon>
        <taxon>Spiralia</taxon>
        <taxon>Lophotrochozoa</taxon>
        <taxon>Mollusca</taxon>
        <taxon>Bivalvia</taxon>
        <taxon>Autobranchia</taxon>
        <taxon>Pteriomorphia</taxon>
        <taxon>Mytilida</taxon>
        <taxon>Mytiloidea</taxon>
        <taxon>Mytilidae</taxon>
        <taxon>Mytilinae</taxon>
        <taxon>Mytilus</taxon>
    </lineage>
</organism>
<feature type="compositionally biased region" description="Basic and acidic residues" evidence="1">
    <location>
        <begin position="552"/>
        <end position="566"/>
    </location>
</feature>
<evidence type="ECO:0000256" key="1">
    <source>
        <dbReference type="SAM" id="MobiDB-lite"/>
    </source>
</evidence>
<evidence type="ECO:0000313" key="3">
    <source>
        <dbReference type="Proteomes" id="UP000507470"/>
    </source>
</evidence>
<accession>A0A6J8CA63</accession>
<reference evidence="2 3" key="1">
    <citation type="submission" date="2020-06" db="EMBL/GenBank/DDBJ databases">
        <authorList>
            <person name="Li R."/>
            <person name="Bekaert M."/>
        </authorList>
    </citation>
    <scope>NUCLEOTIDE SEQUENCE [LARGE SCALE GENOMIC DNA]</scope>
    <source>
        <strain evidence="3">wild</strain>
    </source>
</reference>
<dbReference type="InterPro" id="IPR021109">
    <property type="entry name" value="Peptidase_aspartic_dom_sf"/>
</dbReference>
<feature type="region of interest" description="Disordered" evidence="1">
    <location>
        <begin position="549"/>
        <end position="608"/>
    </location>
</feature>
<proteinExistence type="predicted"/>
<dbReference type="Proteomes" id="UP000507470">
    <property type="component" value="Unassembled WGS sequence"/>
</dbReference>
<feature type="region of interest" description="Disordered" evidence="1">
    <location>
        <begin position="181"/>
        <end position="204"/>
    </location>
</feature>
<feature type="region of interest" description="Disordered" evidence="1">
    <location>
        <begin position="23"/>
        <end position="45"/>
    </location>
</feature>
<feature type="compositionally biased region" description="Polar residues" evidence="1">
    <location>
        <begin position="181"/>
        <end position="195"/>
    </location>
</feature>
<keyword evidence="3" id="KW-1185">Reference proteome</keyword>
<feature type="region of interest" description="Disordered" evidence="1">
    <location>
        <begin position="130"/>
        <end position="150"/>
    </location>
</feature>
<gene>
    <name evidence="2" type="ORF">MCOR_28168</name>
</gene>
<dbReference type="AlphaFoldDB" id="A0A6J8CA63"/>
<dbReference type="EMBL" id="CACVKT020005120">
    <property type="protein sequence ID" value="CAC5393298.1"/>
    <property type="molecule type" value="Genomic_DNA"/>
</dbReference>
<sequence length="639" mass="72369">MPAPQHRYFLRSEDTITEEVVVQQPTESTASKSTAPALSTATTSTVTTTTASIHSTAASTVSTQAVVQVIRERDDRENSTQHFPKAYNFRTIKRNVRKRRKIRAAITSILHYCRHNSSYIRSQNALHTSINITRPNQTPQNKNRYNKPRHNYQQGTVNQQQPAFVPQQHYIPQNHQVYNGQQYSQPMPTTVHNPHQQQQQQQQDDGSCPNCEITCCSFDFYSKLALSEKLSKSDIPSVKGVSGHRLQVLGKVNLPISFKGAVFNYHVYVIDGLHHSFIVGWDFLHENKINIDFSRSVLQVPEKETADIPKICMIQSSSTGLARTYYPVTTSPFCEMNGGPDDENEVTAVKVSEVNTGTEAIDKNMTSKSIQVKFFYDDYTMVVSLDPVFARPELSNPLAIANLQHSCSDFGNMYGFLIEGILPADNDQSSKKRFQKRVRVDNGVKWIKRLCLPQALREDALLSYHDSFVGGAHLGIERVYHALSLKLRDKVLLKEHVVPVGHSPKLVDKYNGPYYIPDCGPNFTYKLRRSSDQKELKAMVNASNLRQYVDLTDYRDPPQAPERHIPDNAPAGQKNPYADNDQDDQIAENESKDSETNSDDGDEPKNVIDDTFHEVDKLLNTTFSCEMERWFQTDMGTTT</sequence>
<evidence type="ECO:0000313" key="2">
    <source>
        <dbReference type="EMBL" id="CAC5393298.1"/>
    </source>
</evidence>
<protein>
    <submittedName>
        <fullName evidence="2">Uncharacterized protein</fullName>
    </submittedName>
</protein>
<dbReference type="CDD" id="cd00303">
    <property type="entry name" value="retropepsin_like"/>
    <property type="match status" value="1"/>
</dbReference>
<feature type="compositionally biased region" description="Low complexity" evidence="1">
    <location>
        <begin position="28"/>
        <end position="45"/>
    </location>
</feature>
<dbReference type="SUPFAM" id="SSF81995">
    <property type="entry name" value="beta-sandwich domain of Sec23/24"/>
    <property type="match status" value="1"/>
</dbReference>
<dbReference type="Gene3D" id="2.40.70.10">
    <property type="entry name" value="Acid Proteases"/>
    <property type="match status" value="1"/>
</dbReference>
<feature type="compositionally biased region" description="Polar residues" evidence="1">
    <location>
        <begin position="130"/>
        <end position="143"/>
    </location>
</feature>